<dbReference type="EMBL" id="BSPC01000005">
    <property type="protein sequence ID" value="GLS17519.1"/>
    <property type="molecule type" value="Genomic_DNA"/>
</dbReference>
<dbReference type="InterPro" id="IPR023885">
    <property type="entry name" value="4Fe4S-binding_SPASM_dom"/>
</dbReference>
<evidence type="ECO:0000256" key="1">
    <source>
        <dbReference type="ARBA" id="ARBA00001966"/>
    </source>
</evidence>
<dbReference type="CDD" id="cd01335">
    <property type="entry name" value="Radical_SAM"/>
    <property type="match status" value="1"/>
</dbReference>
<dbReference type="InterPro" id="IPR007197">
    <property type="entry name" value="rSAM"/>
</dbReference>
<dbReference type="InterPro" id="IPR058240">
    <property type="entry name" value="rSAM_sf"/>
</dbReference>
<dbReference type="PANTHER" id="PTHR11228:SF7">
    <property type="entry name" value="PQQA PEPTIDE CYCLASE"/>
    <property type="match status" value="1"/>
</dbReference>
<dbReference type="Gene3D" id="3.20.20.70">
    <property type="entry name" value="Aldolase class I"/>
    <property type="match status" value="1"/>
</dbReference>
<keyword evidence="9" id="KW-1185">Reference proteome</keyword>
<gene>
    <name evidence="8" type="ORF">GCM10007874_05340</name>
</gene>
<proteinExistence type="predicted"/>
<comment type="caution">
    <text evidence="8">The sequence shown here is derived from an EMBL/GenBank/DDBJ whole genome shotgun (WGS) entry which is preliminary data.</text>
</comment>
<dbReference type="Pfam" id="PF04055">
    <property type="entry name" value="Radical_SAM"/>
    <property type="match status" value="1"/>
</dbReference>
<evidence type="ECO:0000259" key="7">
    <source>
        <dbReference type="PROSITE" id="PS51918"/>
    </source>
</evidence>
<evidence type="ECO:0000313" key="8">
    <source>
        <dbReference type="EMBL" id="GLS17519.1"/>
    </source>
</evidence>
<keyword evidence="6" id="KW-0411">Iron-sulfur</keyword>
<dbReference type="SFLD" id="SFLDG01067">
    <property type="entry name" value="SPASM/twitch_domain_containing"/>
    <property type="match status" value="1"/>
</dbReference>
<dbReference type="SFLD" id="SFLDS00029">
    <property type="entry name" value="Radical_SAM"/>
    <property type="match status" value="1"/>
</dbReference>
<protein>
    <submittedName>
        <fullName evidence="8">Radical SAM protein</fullName>
    </submittedName>
</protein>
<keyword evidence="5" id="KW-0408">Iron</keyword>
<dbReference type="CDD" id="cd21109">
    <property type="entry name" value="SPASM"/>
    <property type="match status" value="1"/>
</dbReference>
<dbReference type="SUPFAM" id="SSF102114">
    <property type="entry name" value="Radical SAM enzymes"/>
    <property type="match status" value="1"/>
</dbReference>
<evidence type="ECO:0000256" key="3">
    <source>
        <dbReference type="ARBA" id="ARBA00022691"/>
    </source>
</evidence>
<evidence type="ECO:0000313" key="9">
    <source>
        <dbReference type="Proteomes" id="UP001156882"/>
    </source>
</evidence>
<name>A0ABQ6CFR9_9HYPH</name>
<dbReference type="PANTHER" id="PTHR11228">
    <property type="entry name" value="RADICAL SAM DOMAIN PROTEIN"/>
    <property type="match status" value="1"/>
</dbReference>
<dbReference type="InterPro" id="IPR013785">
    <property type="entry name" value="Aldolase_TIM"/>
</dbReference>
<dbReference type="PROSITE" id="PS51918">
    <property type="entry name" value="RADICAL_SAM"/>
    <property type="match status" value="1"/>
</dbReference>
<organism evidence="8 9">
    <name type="scientific">Labrys miyagiensis</name>
    <dbReference type="NCBI Taxonomy" id="346912"/>
    <lineage>
        <taxon>Bacteria</taxon>
        <taxon>Pseudomonadati</taxon>
        <taxon>Pseudomonadota</taxon>
        <taxon>Alphaproteobacteria</taxon>
        <taxon>Hyphomicrobiales</taxon>
        <taxon>Xanthobacteraceae</taxon>
        <taxon>Labrys</taxon>
    </lineage>
</organism>
<reference evidence="9" key="1">
    <citation type="journal article" date="2019" name="Int. J. Syst. Evol. Microbiol.">
        <title>The Global Catalogue of Microorganisms (GCM) 10K type strain sequencing project: providing services to taxonomists for standard genome sequencing and annotation.</title>
        <authorList>
            <consortium name="The Broad Institute Genomics Platform"/>
            <consortium name="The Broad Institute Genome Sequencing Center for Infectious Disease"/>
            <person name="Wu L."/>
            <person name="Ma J."/>
        </authorList>
    </citation>
    <scope>NUCLEOTIDE SEQUENCE [LARGE SCALE GENOMIC DNA]</scope>
    <source>
        <strain evidence="9">NBRC 101365</strain>
    </source>
</reference>
<dbReference type="SFLD" id="SFLDG01387">
    <property type="entry name" value="BtrN-like_SPASM_domain_contain"/>
    <property type="match status" value="1"/>
</dbReference>
<sequence length="382" mass="43041">MQASGLEPVRDKEKTVLDLTAIGTKSAAPKLLHRVRDKVTDQIQKSPLARKAFTYAASHIPLSYFKKLPTIIVVDVTNSCNLRCPVCPVTFAMTRPRGLMKMEIFRQIVDDFVDEPLKPAMYFNFSGEPTMNKALPEMIAYASEHGHDTFVSTNATKLSSELIEKMLTAGLGRINLCIDGFDAEAQESYRVGSKFEQVKANIENFLAIKQRLGATKTVTVLQTLLTSYSEKQIDAMVEWADNIGFDQVRFKTFSLGSYTDDGQQAEHGHLVPKNHDLQRHQNEKISLLCDVPLYQTVVFWEGDLGLCCIDYDRMIKLPNVDKVGFKKAYLSDEAAKARRHGYTKQFEICQSCSYSNADNMGFKIKLDKLRREKAAETRKVAA</sequence>
<dbReference type="InterPro" id="IPR050377">
    <property type="entry name" value="Radical_SAM_PqqE_MftC-like"/>
</dbReference>
<evidence type="ECO:0000256" key="2">
    <source>
        <dbReference type="ARBA" id="ARBA00022485"/>
    </source>
</evidence>
<dbReference type="Proteomes" id="UP001156882">
    <property type="component" value="Unassembled WGS sequence"/>
</dbReference>
<evidence type="ECO:0000256" key="4">
    <source>
        <dbReference type="ARBA" id="ARBA00022723"/>
    </source>
</evidence>
<feature type="domain" description="Radical SAM core" evidence="7">
    <location>
        <begin position="66"/>
        <end position="290"/>
    </location>
</feature>
<evidence type="ECO:0000256" key="6">
    <source>
        <dbReference type="ARBA" id="ARBA00023014"/>
    </source>
</evidence>
<dbReference type="Pfam" id="PF13186">
    <property type="entry name" value="SPASM"/>
    <property type="match status" value="1"/>
</dbReference>
<keyword evidence="2" id="KW-0004">4Fe-4S</keyword>
<keyword evidence="4" id="KW-0479">Metal-binding</keyword>
<evidence type="ECO:0000256" key="5">
    <source>
        <dbReference type="ARBA" id="ARBA00023004"/>
    </source>
</evidence>
<comment type="cofactor">
    <cofactor evidence="1">
        <name>[4Fe-4S] cluster</name>
        <dbReference type="ChEBI" id="CHEBI:49883"/>
    </cofactor>
</comment>
<keyword evidence="3" id="KW-0949">S-adenosyl-L-methionine</keyword>
<dbReference type="InterPro" id="IPR034391">
    <property type="entry name" value="AdoMet-like_SPASM_containing"/>
</dbReference>
<accession>A0ABQ6CFR9</accession>